<dbReference type="Gene3D" id="4.10.240.10">
    <property type="entry name" value="Zn(2)-C6 fungal-type DNA-binding domain"/>
    <property type="match status" value="1"/>
</dbReference>
<reference evidence="8" key="1">
    <citation type="journal article" date="2016" name="Genome Announc.">
        <title>Draft genome sequences of fungus Aspergillus calidoustus.</title>
        <authorList>
            <person name="Horn F."/>
            <person name="Linde J."/>
            <person name="Mattern D.J."/>
            <person name="Walther G."/>
            <person name="Guthke R."/>
            <person name="Scherlach K."/>
            <person name="Martin K."/>
            <person name="Brakhage A.A."/>
            <person name="Petzke L."/>
            <person name="Valiante V."/>
        </authorList>
    </citation>
    <scope>NUCLEOTIDE SEQUENCE [LARGE SCALE GENOMIC DNA]</scope>
    <source>
        <strain evidence="8">SF006504</strain>
    </source>
</reference>
<feature type="compositionally biased region" description="Basic and acidic residues" evidence="5">
    <location>
        <begin position="291"/>
        <end position="300"/>
    </location>
</feature>
<evidence type="ECO:0000259" key="6">
    <source>
        <dbReference type="PROSITE" id="PS50048"/>
    </source>
</evidence>
<feature type="region of interest" description="Disordered" evidence="5">
    <location>
        <begin position="352"/>
        <end position="391"/>
    </location>
</feature>
<protein>
    <recommendedName>
        <fullName evidence="6">Zn(2)-C6 fungal-type domain-containing protein</fullName>
    </recommendedName>
</protein>
<dbReference type="InterPro" id="IPR050675">
    <property type="entry name" value="OAF3"/>
</dbReference>
<dbReference type="PROSITE" id="PS00463">
    <property type="entry name" value="ZN2_CY6_FUNGAL_1"/>
    <property type="match status" value="1"/>
</dbReference>
<dbReference type="Proteomes" id="UP000054771">
    <property type="component" value="Unassembled WGS sequence"/>
</dbReference>
<dbReference type="SMART" id="SM00066">
    <property type="entry name" value="GAL4"/>
    <property type="match status" value="1"/>
</dbReference>
<evidence type="ECO:0000313" key="8">
    <source>
        <dbReference type="Proteomes" id="UP000054771"/>
    </source>
</evidence>
<dbReference type="EMBL" id="CDMC01000031">
    <property type="protein sequence ID" value="CEL11774.1"/>
    <property type="molecule type" value="Genomic_DNA"/>
</dbReference>
<keyword evidence="3" id="KW-0804">Transcription</keyword>
<feature type="compositionally biased region" description="Basic residues" evidence="5">
    <location>
        <begin position="572"/>
        <end position="581"/>
    </location>
</feature>
<feature type="compositionally biased region" description="Polar residues" evidence="5">
    <location>
        <begin position="555"/>
        <end position="570"/>
    </location>
</feature>
<organism evidence="7 8">
    <name type="scientific">Aspergillus calidoustus</name>
    <dbReference type="NCBI Taxonomy" id="454130"/>
    <lineage>
        <taxon>Eukaryota</taxon>
        <taxon>Fungi</taxon>
        <taxon>Dikarya</taxon>
        <taxon>Ascomycota</taxon>
        <taxon>Pezizomycotina</taxon>
        <taxon>Eurotiomycetes</taxon>
        <taxon>Eurotiomycetidae</taxon>
        <taxon>Eurotiales</taxon>
        <taxon>Aspergillaceae</taxon>
        <taxon>Aspergillus</taxon>
        <taxon>Aspergillus subgen. Nidulantes</taxon>
    </lineage>
</organism>
<feature type="region of interest" description="Disordered" evidence="5">
    <location>
        <begin position="490"/>
        <end position="587"/>
    </location>
</feature>
<evidence type="ECO:0000313" key="7">
    <source>
        <dbReference type="EMBL" id="CEL11774.1"/>
    </source>
</evidence>
<feature type="region of interest" description="Disordered" evidence="5">
    <location>
        <begin position="291"/>
        <end position="323"/>
    </location>
</feature>
<dbReference type="CDD" id="cd00067">
    <property type="entry name" value="GAL4"/>
    <property type="match status" value="1"/>
</dbReference>
<dbReference type="OrthoDB" id="4509270at2759"/>
<accession>A0A0U5GLP7</accession>
<dbReference type="GO" id="GO:0003677">
    <property type="term" value="F:DNA binding"/>
    <property type="evidence" value="ECO:0007669"/>
    <property type="project" value="UniProtKB-KW"/>
</dbReference>
<evidence type="ECO:0000256" key="3">
    <source>
        <dbReference type="ARBA" id="ARBA00023163"/>
    </source>
</evidence>
<proteinExistence type="predicted"/>
<dbReference type="SUPFAM" id="SSF57701">
    <property type="entry name" value="Zn2/Cys6 DNA-binding domain"/>
    <property type="match status" value="1"/>
</dbReference>
<evidence type="ECO:0000256" key="2">
    <source>
        <dbReference type="ARBA" id="ARBA00023125"/>
    </source>
</evidence>
<feature type="domain" description="Zn(2)-C6 fungal-type" evidence="6">
    <location>
        <begin position="589"/>
        <end position="617"/>
    </location>
</feature>
<dbReference type="AlphaFoldDB" id="A0A0U5GLP7"/>
<dbReference type="PANTHER" id="PTHR31069">
    <property type="entry name" value="OLEATE-ACTIVATED TRANSCRIPTION FACTOR 1-RELATED"/>
    <property type="match status" value="1"/>
</dbReference>
<dbReference type="GO" id="GO:0000981">
    <property type="term" value="F:DNA-binding transcription factor activity, RNA polymerase II-specific"/>
    <property type="evidence" value="ECO:0007669"/>
    <property type="project" value="InterPro"/>
</dbReference>
<dbReference type="PANTHER" id="PTHR31069:SF32">
    <property type="entry name" value="ARGININE METABOLISM REGULATION PROTEIN II"/>
    <property type="match status" value="1"/>
</dbReference>
<dbReference type="InterPro" id="IPR036864">
    <property type="entry name" value="Zn2-C6_fun-type_DNA-bd_sf"/>
</dbReference>
<feature type="compositionally biased region" description="Polar residues" evidence="5">
    <location>
        <begin position="371"/>
        <end position="385"/>
    </location>
</feature>
<feature type="region of interest" description="Disordered" evidence="5">
    <location>
        <begin position="420"/>
        <end position="459"/>
    </location>
</feature>
<dbReference type="InterPro" id="IPR001138">
    <property type="entry name" value="Zn2Cys6_DnaBD"/>
</dbReference>
<feature type="region of interest" description="Disordered" evidence="5">
    <location>
        <begin position="213"/>
        <end position="243"/>
    </location>
</feature>
<evidence type="ECO:0000256" key="4">
    <source>
        <dbReference type="ARBA" id="ARBA00023242"/>
    </source>
</evidence>
<sequence length="757" mass="82159">MGSSTQEQNASGVGCNPALTACSTKLRAHFSPTQHRLQLTLDLSQSLATVLEGDNSLARHFKIPLASDTMAGKIDALFGNIQLVKDNEGEVDNDVRWLDIVLAPTYTPERREDGYYYLQLDGRKGLIRITESDHNFIKSGLPQKLINPRYYPSDVQSEEEAMRLVEELLLDLNERASQIIDANNDCRARINQRLETLRQLSQSTQEIDDKFKNAGDLQATGPPEPARPRGVRKSKPRSTLPSWEPQELDCLPQWFQDHKHLTKKQVEAAFKADFGRSRTYAAIVAAQYRARNDHGKDRAGSKRKLRADDSLPPSTANKSARVAIPDRTNPFSLASDPDASFSVSFLTPLRSLRSSGTSSGGTAERQECPESSHQTMRTEAITQDTGEGPLWNECTVSSASRADIEDLDATGTAVLHPVTERTTADGRSSGRGHQPIELCPTGTRERDVSNEDVPGTYQADNVAGSQPANPHHQFNSAAISVSTIAAESLGARSPKKGSGGDHSATIHDLPLGGNTADSTQTRCDVTGARPESRGIQPKARDDPGPTLLLPVLHQQELSPATTASAQTTNPVRRPRKPRASVKGKGSGTGCITCRRRKSVCDRRSPACNTCVKAKLSCEGYILQKPTGPEESSTPRSQENQYQQEVHGISTNSLYHVVEGDTAVIHGLPGPQHGMSVARTGSPRWMRLSGSEASLSSPSFVFGQEAPGVRGDLTAVNRLPPPMNPDTGPQVIPPIDQVLNGQYVPSNQPAFPDWSPQA</sequence>
<evidence type="ECO:0000256" key="5">
    <source>
        <dbReference type="SAM" id="MobiDB-lite"/>
    </source>
</evidence>
<keyword evidence="2" id="KW-0238">DNA-binding</keyword>
<keyword evidence="8" id="KW-1185">Reference proteome</keyword>
<gene>
    <name evidence="7" type="ORF">ASPCAL14869</name>
</gene>
<name>A0A0U5GLP7_ASPCI</name>
<evidence type="ECO:0000256" key="1">
    <source>
        <dbReference type="ARBA" id="ARBA00023015"/>
    </source>
</evidence>
<dbReference type="STRING" id="454130.A0A0U5GLP7"/>
<dbReference type="GO" id="GO:0008270">
    <property type="term" value="F:zinc ion binding"/>
    <property type="evidence" value="ECO:0007669"/>
    <property type="project" value="InterPro"/>
</dbReference>
<keyword evidence="4" id="KW-0539">Nucleus</keyword>
<dbReference type="Pfam" id="PF00172">
    <property type="entry name" value="Zn_clus"/>
    <property type="match status" value="1"/>
</dbReference>
<dbReference type="PROSITE" id="PS50048">
    <property type="entry name" value="ZN2_CY6_FUNGAL_2"/>
    <property type="match status" value="1"/>
</dbReference>
<keyword evidence="1" id="KW-0805">Transcription regulation</keyword>
<feature type="compositionally biased region" description="Low complexity" evidence="5">
    <location>
        <begin position="352"/>
        <end position="362"/>
    </location>
</feature>